<dbReference type="InterPro" id="IPR036259">
    <property type="entry name" value="MFS_trans_sf"/>
</dbReference>
<feature type="transmembrane region" description="Helical" evidence="2">
    <location>
        <begin position="85"/>
        <end position="108"/>
    </location>
</feature>
<comment type="subcellular location">
    <subcellularLocation>
        <location evidence="1">Membrane</location>
        <topology evidence="1">Multi-pass membrane protein</topology>
    </subcellularLocation>
</comment>
<reference evidence="4 5" key="1">
    <citation type="submission" date="2024-01" db="EMBL/GenBank/DDBJ databases">
        <title>The genome of the rayed Mediterranean limpet Patella caerulea (Linnaeus, 1758).</title>
        <authorList>
            <person name="Anh-Thu Weber A."/>
            <person name="Halstead-Nussloch G."/>
        </authorList>
    </citation>
    <scope>NUCLEOTIDE SEQUENCE [LARGE SCALE GENOMIC DNA]</scope>
    <source>
        <strain evidence="4">AATW-2023a</strain>
        <tissue evidence="4">Whole specimen</tissue>
    </source>
</reference>
<feature type="transmembrane region" description="Helical" evidence="2">
    <location>
        <begin position="414"/>
        <end position="437"/>
    </location>
</feature>
<feature type="transmembrane region" description="Helical" evidence="2">
    <location>
        <begin position="381"/>
        <end position="402"/>
    </location>
</feature>
<dbReference type="PROSITE" id="PS50850">
    <property type="entry name" value="MFS"/>
    <property type="match status" value="1"/>
</dbReference>
<protein>
    <recommendedName>
        <fullName evidence="3">Major facilitator superfamily (MFS) profile domain-containing protein</fullName>
    </recommendedName>
</protein>
<dbReference type="Proteomes" id="UP001347796">
    <property type="component" value="Unassembled WGS sequence"/>
</dbReference>
<evidence type="ECO:0000313" key="5">
    <source>
        <dbReference type="Proteomes" id="UP001347796"/>
    </source>
</evidence>
<comment type="caution">
    <text evidence="4">The sequence shown here is derived from an EMBL/GenBank/DDBJ whole genome shotgun (WGS) entry which is preliminary data.</text>
</comment>
<dbReference type="Pfam" id="PF07690">
    <property type="entry name" value="MFS_1"/>
    <property type="match status" value="2"/>
</dbReference>
<evidence type="ECO:0000313" key="4">
    <source>
        <dbReference type="EMBL" id="KAK6166218.1"/>
    </source>
</evidence>
<keyword evidence="5" id="KW-1185">Reference proteome</keyword>
<feature type="domain" description="Major facilitator superfamily (MFS) profile" evidence="3">
    <location>
        <begin position="45"/>
        <end position="437"/>
    </location>
</feature>
<dbReference type="GO" id="GO:0016020">
    <property type="term" value="C:membrane"/>
    <property type="evidence" value="ECO:0007669"/>
    <property type="project" value="UniProtKB-SubCell"/>
</dbReference>
<feature type="transmembrane region" description="Helical" evidence="2">
    <location>
        <begin position="290"/>
        <end position="310"/>
    </location>
</feature>
<dbReference type="EMBL" id="JAZGQO010000021">
    <property type="protein sequence ID" value="KAK6166218.1"/>
    <property type="molecule type" value="Genomic_DNA"/>
</dbReference>
<organism evidence="4 5">
    <name type="scientific">Patella caerulea</name>
    <name type="common">Rayed Mediterranean limpet</name>
    <dbReference type="NCBI Taxonomy" id="87958"/>
    <lineage>
        <taxon>Eukaryota</taxon>
        <taxon>Metazoa</taxon>
        <taxon>Spiralia</taxon>
        <taxon>Lophotrochozoa</taxon>
        <taxon>Mollusca</taxon>
        <taxon>Gastropoda</taxon>
        <taxon>Patellogastropoda</taxon>
        <taxon>Patelloidea</taxon>
        <taxon>Patellidae</taxon>
        <taxon>Patella</taxon>
    </lineage>
</organism>
<keyword evidence="2" id="KW-0812">Transmembrane</keyword>
<sequence length="446" mass="48059">MQCDRTTVMENMEESSGVAEEEVLVLESNNKTGCLAKFRSRSAPEWILLMGCCVCHGVMIGYTYGMGSLFLEIKDSFGASRAETAMVQSITIGLMCCGGLLSPLLVSIIGNGNTMLIGTIIACSAIIGGGVLVESISLLIIIVGAIGGLGLCNIFIGMFVSVGKIFKEDYRVALAALILSAGVGNFIFPYMNVMILEQYNWRGVFLINGGLLLHAIPLALYIRIILPKEKPDQTDSKKCFSNLYFRSHVSLWKDRLHVTYFICLIIRSVPLALINYFMLDIAVYKNFDEIDGSLFLSAVGFGNIFGRVAILFSRSIINISPVIEYALHITFTGLTVFLLGLSNSYGLIIASCTVFGLGFGLLTSTVNIAVFAIAGEGRYPTALGITNTGVGIGFGIAGPIGGVIKDNVESYDHILFVFAAICTLSGIWLLAVAVFSIKENKQKTAK</sequence>
<gene>
    <name evidence="4" type="ORF">SNE40_022967</name>
</gene>
<feature type="transmembrane region" description="Helical" evidence="2">
    <location>
        <begin position="46"/>
        <end position="65"/>
    </location>
</feature>
<proteinExistence type="predicted"/>
<name>A0AAN8J007_PATCE</name>
<feature type="transmembrane region" description="Helical" evidence="2">
    <location>
        <begin position="203"/>
        <end position="222"/>
    </location>
</feature>
<keyword evidence="2" id="KW-0472">Membrane</keyword>
<feature type="transmembrane region" description="Helical" evidence="2">
    <location>
        <begin position="172"/>
        <end position="191"/>
    </location>
</feature>
<dbReference type="InterPro" id="IPR050327">
    <property type="entry name" value="Proton-linked_MCT"/>
</dbReference>
<dbReference type="InterPro" id="IPR011701">
    <property type="entry name" value="MFS"/>
</dbReference>
<feature type="transmembrane region" description="Helical" evidence="2">
    <location>
        <begin position="115"/>
        <end position="133"/>
    </location>
</feature>
<evidence type="ECO:0000256" key="1">
    <source>
        <dbReference type="ARBA" id="ARBA00004141"/>
    </source>
</evidence>
<dbReference type="InterPro" id="IPR020846">
    <property type="entry name" value="MFS_dom"/>
</dbReference>
<dbReference type="Gene3D" id="1.20.1250.20">
    <property type="entry name" value="MFS general substrate transporter like domains"/>
    <property type="match status" value="2"/>
</dbReference>
<feature type="transmembrane region" description="Helical" evidence="2">
    <location>
        <begin position="258"/>
        <end position="278"/>
    </location>
</feature>
<feature type="transmembrane region" description="Helical" evidence="2">
    <location>
        <begin position="347"/>
        <end position="374"/>
    </location>
</feature>
<evidence type="ECO:0000259" key="3">
    <source>
        <dbReference type="PROSITE" id="PS50850"/>
    </source>
</evidence>
<evidence type="ECO:0000256" key="2">
    <source>
        <dbReference type="SAM" id="Phobius"/>
    </source>
</evidence>
<dbReference type="GO" id="GO:0022857">
    <property type="term" value="F:transmembrane transporter activity"/>
    <property type="evidence" value="ECO:0007669"/>
    <property type="project" value="InterPro"/>
</dbReference>
<accession>A0AAN8J007</accession>
<feature type="transmembrane region" description="Helical" evidence="2">
    <location>
        <begin position="322"/>
        <end position="341"/>
    </location>
</feature>
<keyword evidence="2" id="KW-1133">Transmembrane helix</keyword>
<feature type="transmembrane region" description="Helical" evidence="2">
    <location>
        <begin position="139"/>
        <end position="160"/>
    </location>
</feature>
<dbReference type="PANTHER" id="PTHR11360">
    <property type="entry name" value="MONOCARBOXYLATE TRANSPORTER"/>
    <property type="match status" value="1"/>
</dbReference>
<dbReference type="PANTHER" id="PTHR11360:SF311">
    <property type="entry name" value="MAJOR FACILITATOR SUPERFAMILY (MFS) PROFILE DOMAIN-CONTAINING PROTEIN"/>
    <property type="match status" value="1"/>
</dbReference>
<dbReference type="SUPFAM" id="SSF103473">
    <property type="entry name" value="MFS general substrate transporter"/>
    <property type="match status" value="1"/>
</dbReference>
<dbReference type="AlphaFoldDB" id="A0AAN8J007"/>